<accession>A0A6J5MTS1</accession>
<name>A0A6J5MTS1_9CAUD</name>
<gene>
    <name evidence="1" type="ORF">UFOVP528_8</name>
</gene>
<protein>
    <submittedName>
        <fullName evidence="1">Uncharacterized protein</fullName>
    </submittedName>
</protein>
<proteinExistence type="predicted"/>
<sequence length="905" mass="101882">MINLFVNSVLMDLSEDFDLLITRSIADIKNPEQRTSDWSKTVVLPGTKANNVLFGNIFEVDHTVLGNGQFSPNFNPNKKADVLVLVDGFEQIRGFIRLIQINVLDNDLIEYECSLHGQTADLFTTLGNAKLSELNFDEYNHVLNATNVTNSWDTSIIKNATSQPFEYGEGYVYAQMLSKYGSQNNNTSKWRVDDHVPTLYAKTVIDKIFASTPYSYTSDSFFNTDRFKRLVIPYNNFGFEADETALTTRLFQAQLSTNQINITTFLPFNNDSSGGNFDNGGNYNTSTYKYVVPKGGAYDFYLNLQANASVGIPVPSTSNASMSFLIYKNGILVKSLTLLSNNTSTTSWDFNTFGGVQVICNGGDEIQIKFDYATALFFASPYNPTWTIFSTSQFYNHVDASTFAYNNTIDFGLFFAGDDLQKDMLANFVKMFNLYIEQDILNPKSLRFVPRDEFYNGTTKDWTKKLDYSQNVNIIPMGDLEANPYTFTFKEGQDQYNKDYKQSTSRIYGDRIVRIDNDFIKEEKKIEVTFAPTILFQADDSKRYYSYIFNSNNDKGQLRCLYFGGVKTTPAYEVYETNPTNTPNFTKYPLVLHIDDVDNMQFDLNFGMPLSIISGKGLSYSNQNLVNVYWYKTIREITDKNSKILQAYFRITPYDWHNLQFKDLYFFEGQYWRLNKVSDYNPLQDGVYMCEFLLVTYYQPTTATKKNVGIGSVDVLNDKFPKGIPIGFTGVGSGGINIGNSHLDSLDTVVIGNDNVSGARYSTLIGERINIPSGFEYVTAINCTDFTAVESNKVYIDNFPQNGAYSSGGNVIEIVNADSPYTCVYDDYLIVGTPSSGTILVTLPDPSTNKGKIFVVKKLGNPHKITVSAGDGSILIDGATTHDISNDKESHQFISTGTKYYVIVP</sequence>
<dbReference type="Gene3D" id="2.60.120.40">
    <property type="match status" value="1"/>
</dbReference>
<dbReference type="EMBL" id="LR796508">
    <property type="protein sequence ID" value="CAB4148533.1"/>
    <property type="molecule type" value="Genomic_DNA"/>
</dbReference>
<dbReference type="InterPro" id="IPR008983">
    <property type="entry name" value="Tumour_necrosis_fac-like_dom"/>
</dbReference>
<reference evidence="1" key="1">
    <citation type="submission" date="2020-04" db="EMBL/GenBank/DDBJ databases">
        <authorList>
            <person name="Chiriac C."/>
            <person name="Salcher M."/>
            <person name="Ghai R."/>
            <person name="Kavagutti S V."/>
        </authorList>
    </citation>
    <scope>NUCLEOTIDE SEQUENCE</scope>
</reference>
<evidence type="ECO:0000313" key="1">
    <source>
        <dbReference type="EMBL" id="CAB4148533.1"/>
    </source>
</evidence>
<organism evidence="1">
    <name type="scientific">uncultured Caudovirales phage</name>
    <dbReference type="NCBI Taxonomy" id="2100421"/>
    <lineage>
        <taxon>Viruses</taxon>
        <taxon>Duplodnaviria</taxon>
        <taxon>Heunggongvirae</taxon>
        <taxon>Uroviricota</taxon>
        <taxon>Caudoviricetes</taxon>
        <taxon>Peduoviridae</taxon>
        <taxon>Maltschvirus</taxon>
        <taxon>Maltschvirus maltsch</taxon>
    </lineage>
</organism>